<dbReference type="PROSITE" id="PS50054">
    <property type="entry name" value="TYR_PHOSPHATASE_DUAL"/>
    <property type="match status" value="1"/>
</dbReference>
<proteinExistence type="inferred from homology"/>
<dbReference type="InterPro" id="IPR020422">
    <property type="entry name" value="TYR_PHOSPHATASE_DUAL_dom"/>
</dbReference>
<feature type="domain" description="Tyrosine-protein phosphatase" evidence="5">
    <location>
        <begin position="10"/>
        <end position="152"/>
    </location>
</feature>
<evidence type="ECO:0000313" key="8">
    <source>
        <dbReference type="Proteomes" id="UP000759131"/>
    </source>
</evidence>
<dbReference type="GO" id="GO:0008138">
    <property type="term" value="F:protein tyrosine/serine/threonine phosphatase activity"/>
    <property type="evidence" value="ECO:0007669"/>
    <property type="project" value="TreeGrafter"/>
</dbReference>
<dbReference type="Pfam" id="PF00782">
    <property type="entry name" value="DSPc"/>
    <property type="match status" value="1"/>
</dbReference>
<dbReference type="PANTHER" id="PTHR45848">
    <property type="entry name" value="DUAL SPECIFICITY PROTEIN PHOSPHATASE 12 FAMILY MEMBER"/>
    <property type="match status" value="1"/>
</dbReference>
<dbReference type="SMART" id="SM00195">
    <property type="entry name" value="DSPc"/>
    <property type="match status" value="1"/>
</dbReference>
<keyword evidence="8" id="KW-1185">Reference proteome</keyword>
<keyword evidence="3" id="KW-0378">Hydrolase</keyword>
<dbReference type="EMBL" id="CAJPIZ010000223">
    <property type="protein sequence ID" value="CAG2100830.1"/>
    <property type="molecule type" value="Genomic_DNA"/>
</dbReference>
<dbReference type="EC" id="3.1.3.48" evidence="2"/>
<name>A0A7R9KC94_9ACAR</name>
<dbReference type="AlphaFoldDB" id="A0A7R9KC94"/>
<dbReference type="InterPro" id="IPR029021">
    <property type="entry name" value="Prot-tyrosine_phosphatase-like"/>
</dbReference>
<dbReference type="Proteomes" id="UP000759131">
    <property type="component" value="Unassembled WGS sequence"/>
</dbReference>
<evidence type="ECO:0000259" key="5">
    <source>
        <dbReference type="PROSITE" id="PS50054"/>
    </source>
</evidence>
<dbReference type="Gene3D" id="3.90.190.10">
    <property type="entry name" value="Protein tyrosine phosphatase superfamily"/>
    <property type="match status" value="1"/>
</dbReference>
<comment type="similarity">
    <text evidence="1">Belongs to the protein-tyrosine phosphatase family. Non-receptor class dual specificity subfamily.</text>
</comment>
<evidence type="ECO:0000256" key="3">
    <source>
        <dbReference type="ARBA" id="ARBA00022801"/>
    </source>
</evidence>
<feature type="domain" description="Tyrosine specific protein phosphatases" evidence="6">
    <location>
        <begin position="72"/>
        <end position="132"/>
    </location>
</feature>
<evidence type="ECO:0000313" key="7">
    <source>
        <dbReference type="EMBL" id="CAD7620400.1"/>
    </source>
</evidence>
<dbReference type="InterPro" id="IPR000387">
    <property type="entry name" value="Tyr_Pase_dom"/>
</dbReference>
<dbReference type="EMBL" id="OC854798">
    <property type="protein sequence ID" value="CAD7620400.1"/>
    <property type="molecule type" value="Genomic_DNA"/>
</dbReference>
<reference evidence="7" key="1">
    <citation type="submission" date="2020-11" db="EMBL/GenBank/DDBJ databases">
        <authorList>
            <person name="Tran Van P."/>
        </authorList>
    </citation>
    <scope>NUCLEOTIDE SEQUENCE</scope>
</reference>
<dbReference type="SUPFAM" id="SSF52799">
    <property type="entry name" value="(Phosphotyrosine protein) phosphatases II"/>
    <property type="match status" value="1"/>
</dbReference>
<dbReference type="PROSITE" id="PS50056">
    <property type="entry name" value="TYR_PHOSPHATASE_2"/>
    <property type="match status" value="1"/>
</dbReference>
<evidence type="ECO:0000256" key="2">
    <source>
        <dbReference type="ARBA" id="ARBA00013064"/>
    </source>
</evidence>
<dbReference type="GO" id="GO:0004725">
    <property type="term" value="F:protein tyrosine phosphatase activity"/>
    <property type="evidence" value="ECO:0007669"/>
    <property type="project" value="UniProtKB-EC"/>
</dbReference>
<gene>
    <name evidence="7" type="ORF">OSB1V03_LOCUS887</name>
</gene>
<sequence>MLDMTQYRRHYHNIEKNLFLGDLKFATNAEELKAMAIKVIVSVIDFTFNETKGSGITYYQFRVADNENEDVLTIFPETNRIISECQAKNRNVLVHCQAGVSRSASVVIAYLMSKYRKPFAETKTKVSAIRRKIAPNPGFVRQLILYEELNFTISANNRKVRLHLLQTLFLNANISSISDRYFPRLAAVERMSPNLIPGKPFLCAKCGFTLCYEINVIRNETIGGTTCGIVYIEPQNWMRQKIADLFAAKSFPKQALHMSCNCGEVVVNFKDQFKSYVCNCLIHKQLNCLYFHLRADKYKIGK</sequence>
<dbReference type="GO" id="GO:0005634">
    <property type="term" value="C:nucleus"/>
    <property type="evidence" value="ECO:0007669"/>
    <property type="project" value="TreeGrafter"/>
</dbReference>
<evidence type="ECO:0000256" key="4">
    <source>
        <dbReference type="ARBA" id="ARBA00022912"/>
    </source>
</evidence>
<dbReference type="PANTHER" id="PTHR45848:SF4">
    <property type="entry name" value="DUAL SPECIFICITY PROTEIN PHOSPHATASE 12"/>
    <property type="match status" value="1"/>
</dbReference>
<accession>A0A7R9KC94</accession>
<dbReference type="InterPro" id="IPR000340">
    <property type="entry name" value="Dual-sp_phosphatase_cat-dom"/>
</dbReference>
<evidence type="ECO:0000256" key="1">
    <source>
        <dbReference type="ARBA" id="ARBA00008601"/>
    </source>
</evidence>
<evidence type="ECO:0000259" key="6">
    <source>
        <dbReference type="PROSITE" id="PS50056"/>
    </source>
</evidence>
<keyword evidence="4" id="KW-0904">Protein phosphatase</keyword>
<dbReference type="OrthoDB" id="6408925at2759"/>
<protein>
    <recommendedName>
        <fullName evidence="2">protein-tyrosine-phosphatase</fullName>
        <ecNumber evidence="2">3.1.3.48</ecNumber>
    </recommendedName>
</protein>
<dbReference type="InterPro" id="IPR016130">
    <property type="entry name" value="Tyr_Pase_AS"/>
</dbReference>
<dbReference type="CDD" id="cd14498">
    <property type="entry name" value="DSP"/>
    <property type="match status" value="1"/>
</dbReference>
<dbReference type="PROSITE" id="PS00383">
    <property type="entry name" value="TYR_PHOSPHATASE_1"/>
    <property type="match status" value="1"/>
</dbReference>
<organism evidence="7">
    <name type="scientific">Medioppia subpectinata</name>
    <dbReference type="NCBI Taxonomy" id="1979941"/>
    <lineage>
        <taxon>Eukaryota</taxon>
        <taxon>Metazoa</taxon>
        <taxon>Ecdysozoa</taxon>
        <taxon>Arthropoda</taxon>
        <taxon>Chelicerata</taxon>
        <taxon>Arachnida</taxon>
        <taxon>Acari</taxon>
        <taxon>Acariformes</taxon>
        <taxon>Sarcoptiformes</taxon>
        <taxon>Oribatida</taxon>
        <taxon>Brachypylina</taxon>
        <taxon>Oppioidea</taxon>
        <taxon>Oppiidae</taxon>
        <taxon>Medioppia</taxon>
    </lineage>
</organism>